<gene>
    <name evidence="1" type="ORF">AS202_01860</name>
</gene>
<dbReference type="Proteomes" id="UP000069030">
    <property type="component" value="Chromosome"/>
</dbReference>
<dbReference type="RefSeq" id="WP_006262012.1">
    <property type="nucleotide sequence ID" value="NZ_BCMQ01000007.1"/>
</dbReference>
<dbReference type="AlphaFoldDB" id="A0A0U2XNU9"/>
<dbReference type="EMBL" id="CP013690">
    <property type="protein sequence ID" value="ALU24993.1"/>
    <property type="molecule type" value="Genomic_DNA"/>
</dbReference>
<dbReference type="KEGG" id="mod:AS202_01860"/>
<proteinExistence type="predicted"/>
<name>A0A0U2XNU9_9FLAO</name>
<sequence>MKTIYSLLISFSLAIICTSCHTTETIVSSPYKLKNEKTVVYSAKTFMFKNYFFTYENGEATLVYQQDAKLNEKTEPVYLTLRENKENTRFQEFTDKTKQITVKIISDYEVRLQLDKARYTLYTSNHLKEVNADTQRILADIALWKNERY</sequence>
<reference evidence="1 2" key="1">
    <citation type="journal article" date="2016" name="J. Zhejiang Univ. Sci. B">
        <title>Antibiotic resistance mechanisms of Myroides sp.</title>
        <authorList>
            <person name="Hu S."/>
            <person name="Yuan S."/>
            <person name="Qu H."/>
            <person name="Jiang T."/>
            <person name="Zhou Y."/>
            <person name="Wang M."/>
            <person name="Ming D."/>
        </authorList>
    </citation>
    <scope>NUCLEOTIDE SEQUENCE [LARGE SCALE GENOMIC DNA]</scope>
    <source>
        <strain evidence="1 2">PR63039</strain>
    </source>
</reference>
<dbReference type="GeneID" id="66973616"/>
<organism evidence="1 2">
    <name type="scientific">Myroides odoratimimus</name>
    <dbReference type="NCBI Taxonomy" id="76832"/>
    <lineage>
        <taxon>Bacteria</taxon>
        <taxon>Pseudomonadati</taxon>
        <taxon>Bacteroidota</taxon>
        <taxon>Flavobacteriia</taxon>
        <taxon>Flavobacteriales</taxon>
        <taxon>Flavobacteriaceae</taxon>
        <taxon>Myroides</taxon>
    </lineage>
</organism>
<evidence type="ECO:0000313" key="2">
    <source>
        <dbReference type="Proteomes" id="UP000069030"/>
    </source>
</evidence>
<evidence type="ECO:0000313" key="1">
    <source>
        <dbReference type="EMBL" id="ALU24993.1"/>
    </source>
</evidence>
<accession>A0A0U2XNU9</accession>
<protein>
    <submittedName>
        <fullName evidence="1">Uncharacterized protein</fullName>
    </submittedName>
</protein>
<dbReference type="eggNOG" id="ENOG50312CI">
    <property type="taxonomic scope" value="Bacteria"/>
</dbReference>